<feature type="disulfide bond" evidence="2">
    <location>
        <begin position="10"/>
        <end position="22"/>
    </location>
</feature>
<sequence>MSGRGRVTTCSSNEYRCLEGICISIDKRCNGYADCRNGDDEDSCAMMDILILILMHISLTSSKTLNVHYSCQAGNFGQCQHIVDLTISIAKMETVFPIVLYAMEFKTAEMVLMKEIVHGVYKHLTVGSAMKNN</sequence>
<dbReference type="EMBL" id="NNAY01000102">
    <property type="protein sequence ID" value="OXU30955.1"/>
    <property type="molecule type" value="Genomic_DNA"/>
</dbReference>
<dbReference type="InterPro" id="IPR023415">
    <property type="entry name" value="LDLR_class-A_CS"/>
</dbReference>
<dbReference type="Gene3D" id="4.10.400.10">
    <property type="entry name" value="Low-density Lipoprotein Receptor"/>
    <property type="match status" value="1"/>
</dbReference>
<keyword evidence="1 2" id="KW-1015">Disulfide bond</keyword>
<keyword evidence="4" id="KW-1185">Reference proteome</keyword>
<dbReference type="InterPro" id="IPR002172">
    <property type="entry name" value="LDrepeatLR_classA_rpt"/>
</dbReference>
<comment type="caution">
    <text evidence="3">The sequence shown here is derived from an EMBL/GenBank/DDBJ whole genome shotgun (WGS) entry which is preliminary data.</text>
</comment>
<evidence type="ECO:0000313" key="3">
    <source>
        <dbReference type="EMBL" id="OXU30955.1"/>
    </source>
</evidence>
<dbReference type="PROSITE" id="PS01209">
    <property type="entry name" value="LDLRA_1"/>
    <property type="match status" value="1"/>
</dbReference>
<feature type="disulfide bond" evidence="2">
    <location>
        <begin position="17"/>
        <end position="35"/>
    </location>
</feature>
<feature type="disulfide bond" evidence="2">
    <location>
        <begin position="29"/>
        <end position="44"/>
    </location>
</feature>
<dbReference type="Proteomes" id="UP000215335">
    <property type="component" value="Unassembled WGS sequence"/>
</dbReference>
<evidence type="ECO:0000256" key="2">
    <source>
        <dbReference type="PROSITE-ProRule" id="PRU00124"/>
    </source>
</evidence>
<dbReference type="InterPro" id="IPR036055">
    <property type="entry name" value="LDL_receptor-like_sf"/>
</dbReference>
<organism evidence="3 4">
    <name type="scientific">Trichomalopsis sarcophagae</name>
    <dbReference type="NCBI Taxonomy" id="543379"/>
    <lineage>
        <taxon>Eukaryota</taxon>
        <taxon>Metazoa</taxon>
        <taxon>Ecdysozoa</taxon>
        <taxon>Arthropoda</taxon>
        <taxon>Hexapoda</taxon>
        <taxon>Insecta</taxon>
        <taxon>Pterygota</taxon>
        <taxon>Neoptera</taxon>
        <taxon>Endopterygota</taxon>
        <taxon>Hymenoptera</taxon>
        <taxon>Apocrita</taxon>
        <taxon>Proctotrupomorpha</taxon>
        <taxon>Chalcidoidea</taxon>
        <taxon>Pteromalidae</taxon>
        <taxon>Pteromalinae</taxon>
        <taxon>Trichomalopsis</taxon>
    </lineage>
</organism>
<dbReference type="OrthoDB" id="7616771at2759"/>
<dbReference type="SMART" id="SM00192">
    <property type="entry name" value="LDLa"/>
    <property type="match status" value="1"/>
</dbReference>
<dbReference type="PROSITE" id="PS50068">
    <property type="entry name" value="LDLRA_2"/>
    <property type="match status" value="1"/>
</dbReference>
<protein>
    <submittedName>
        <fullName evidence="3">Uncharacterized protein</fullName>
    </submittedName>
</protein>
<accession>A0A232FJV5</accession>
<name>A0A232FJV5_9HYME</name>
<gene>
    <name evidence="3" type="ORF">TSAR_001301</name>
</gene>
<evidence type="ECO:0000256" key="1">
    <source>
        <dbReference type="ARBA" id="ARBA00023157"/>
    </source>
</evidence>
<evidence type="ECO:0000313" key="4">
    <source>
        <dbReference type="Proteomes" id="UP000215335"/>
    </source>
</evidence>
<proteinExistence type="predicted"/>
<dbReference type="AlphaFoldDB" id="A0A232FJV5"/>
<dbReference type="Pfam" id="PF00057">
    <property type="entry name" value="Ldl_recept_a"/>
    <property type="match status" value="1"/>
</dbReference>
<reference evidence="3 4" key="1">
    <citation type="journal article" date="2017" name="Curr. Biol.">
        <title>The Evolution of Venom by Co-option of Single-Copy Genes.</title>
        <authorList>
            <person name="Martinson E.O."/>
            <person name="Mrinalini"/>
            <person name="Kelkar Y.D."/>
            <person name="Chang C.H."/>
            <person name="Werren J.H."/>
        </authorList>
    </citation>
    <scope>NUCLEOTIDE SEQUENCE [LARGE SCALE GENOMIC DNA]</scope>
    <source>
        <strain evidence="3 4">Alberta</strain>
        <tissue evidence="3">Whole body</tissue>
    </source>
</reference>
<dbReference type="SUPFAM" id="SSF57424">
    <property type="entry name" value="LDL receptor-like module"/>
    <property type="match status" value="1"/>
</dbReference>
<dbReference type="CDD" id="cd00112">
    <property type="entry name" value="LDLa"/>
    <property type="match status" value="1"/>
</dbReference>